<gene>
    <name evidence="7" type="ORF">HOLleu_37352</name>
</gene>
<evidence type="ECO:0000256" key="1">
    <source>
        <dbReference type="ARBA" id="ARBA00022614"/>
    </source>
</evidence>
<dbReference type="PANTHER" id="PTHR24373:SF275">
    <property type="entry name" value="TIR DOMAIN-CONTAINING PROTEIN"/>
    <property type="match status" value="1"/>
</dbReference>
<keyword evidence="7" id="KW-0121">Carboxypeptidase</keyword>
<sequence length="369" mass="40808">MKFIGFLVLMKVLLSSATPCDDGNLSYRGLTSIPPHQPGCDNLALILVGNYISSITAGDLEGYLNLRRLIVSKNQLETVEQGSLNGAIHLEVLDLSENGIPCLDKSLKGAPSLRDVCLKHNEIRRLDSNSFDGAPTIELIDVSHNQISDVSDTTFANNHLLRTLKLAYNRIRFLPESVFTFNDRLVNIDLSNNRIAVLSPHIFENLNSLTDLKLSSNPLTYINVVLSSPYVFLYADNCGLFDIPEIQFDNSSSGVIEMDLRDNMVECGCYILERTNGTLRCVDEESGKYSAASCFSEDISTISSTVSTENEQTTSEIGEQDERTDTHPKSLSYVLPILGFAMIAGLAIFVYLYCKRRKLARGNHPGQPV</sequence>
<dbReference type="Pfam" id="PF13855">
    <property type="entry name" value="LRR_8"/>
    <property type="match status" value="2"/>
</dbReference>
<keyword evidence="5" id="KW-1133">Transmembrane helix</keyword>
<dbReference type="GO" id="GO:0004180">
    <property type="term" value="F:carboxypeptidase activity"/>
    <property type="evidence" value="ECO:0007669"/>
    <property type="project" value="UniProtKB-KW"/>
</dbReference>
<name>A0A9Q0YKV1_HOLLE</name>
<proteinExistence type="predicted"/>
<keyword evidence="7" id="KW-0378">Hydrolase</keyword>
<evidence type="ECO:0000256" key="6">
    <source>
        <dbReference type="SAM" id="SignalP"/>
    </source>
</evidence>
<dbReference type="InterPro" id="IPR032675">
    <property type="entry name" value="LRR_dom_sf"/>
</dbReference>
<feature type="signal peptide" evidence="6">
    <location>
        <begin position="1"/>
        <end position="17"/>
    </location>
</feature>
<feature type="chain" id="PRO_5040286631" evidence="6">
    <location>
        <begin position="18"/>
        <end position="369"/>
    </location>
</feature>
<keyword evidence="5" id="KW-0812">Transmembrane</keyword>
<comment type="caution">
    <text evidence="7">The sequence shown here is derived from an EMBL/GenBank/DDBJ whole genome shotgun (WGS) entry which is preliminary data.</text>
</comment>
<feature type="compositionally biased region" description="Polar residues" evidence="4">
    <location>
        <begin position="305"/>
        <end position="317"/>
    </location>
</feature>
<keyword evidence="5" id="KW-0472">Membrane</keyword>
<dbReference type="Proteomes" id="UP001152320">
    <property type="component" value="Chromosome 20"/>
</dbReference>
<dbReference type="SMART" id="SM00369">
    <property type="entry name" value="LRR_TYP"/>
    <property type="match status" value="6"/>
</dbReference>
<accession>A0A9Q0YKV1</accession>
<feature type="region of interest" description="Disordered" evidence="4">
    <location>
        <begin position="305"/>
        <end position="326"/>
    </location>
</feature>
<dbReference type="AlphaFoldDB" id="A0A9Q0YKV1"/>
<evidence type="ECO:0000313" key="8">
    <source>
        <dbReference type="Proteomes" id="UP001152320"/>
    </source>
</evidence>
<evidence type="ECO:0000256" key="4">
    <source>
        <dbReference type="SAM" id="MobiDB-lite"/>
    </source>
</evidence>
<evidence type="ECO:0000313" key="7">
    <source>
        <dbReference type="EMBL" id="KAJ8022454.1"/>
    </source>
</evidence>
<dbReference type="OrthoDB" id="676979at2759"/>
<evidence type="ECO:0000256" key="2">
    <source>
        <dbReference type="ARBA" id="ARBA00022729"/>
    </source>
</evidence>
<keyword evidence="3" id="KW-0677">Repeat</keyword>
<organism evidence="7 8">
    <name type="scientific">Holothuria leucospilota</name>
    <name type="common">Black long sea cucumber</name>
    <name type="synonym">Mertensiothuria leucospilota</name>
    <dbReference type="NCBI Taxonomy" id="206669"/>
    <lineage>
        <taxon>Eukaryota</taxon>
        <taxon>Metazoa</taxon>
        <taxon>Echinodermata</taxon>
        <taxon>Eleutherozoa</taxon>
        <taxon>Echinozoa</taxon>
        <taxon>Holothuroidea</taxon>
        <taxon>Aspidochirotacea</taxon>
        <taxon>Aspidochirotida</taxon>
        <taxon>Holothuriidae</taxon>
        <taxon>Holothuria</taxon>
    </lineage>
</organism>
<protein>
    <submittedName>
        <fullName evidence="7">Carboxypeptidase N subunit 2</fullName>
    </submittedName>
</protein>
<reference evidence="7" key="1">
    <citation type="submission" date="2021-10" db="EMBL/GenBank/DDBJ databases">
        <title>Tropical sea cucumber genome reveals ecological adaptation and Cuvierian tubules defense mechanism.</title>
        <authorList>
            <person name="Chen T."/>
        </authorList>
    </citation>
    <scope>NUCLEOTIDE SEQUENCE</scope>
    <source>
        <strain evidence="7">Nanhai2018</strain>
        <tissue evidence="7">Muscle</tissue>
    </source>
</reference>
<keyword evidence="2 6" id="KW-0732">Signal</keyword>
<dbReference type="InterPro" id="IPR050328">
    <property type="entry name" value="Dev_Immune_Receptor"/>
</dbReference>
<keyword evidence="1" id="KW-0433">Leucine-rich repeat</keyword>
<dbReference type="InterPro" id="IPR003591">
    <property type="entry name" value="Leu-rich_rpt_typical-subtyp"/>
</dbReference>
<keyword evidence="8" id="KW-1185">Reference proteome</keyword>
<dbReference type="SUPFAM" id="SSF52058">
    <property type="entry name" value="L domain-like"/>
    <property type="match status" value="1"/>
</dbReference>
<keyword evidence="7" id="KW-0645">Protease</keyword>
<dbReference type="EMBL" id="JAIZAY010000020">
    <property type="protein sequence ID" value="KAJ8022454.1"/>
    <property type="molecule type" value="Genomic_DNA"/>
</dbReference>
<dbReference type="Gene3D" id="3.80.10.10">
    <property type="entry name" value="Ribonuclease Inhibitor"/>
    <property type="match status" value="2"/>
</dbReference>
<evidence type="ECO:0000256" key="3">
    <source>
        <dbReference type="ARBA" id="ARBA00022737"/>
    </source>
</evidence>
<dbReference type="InterPro" id="IPR001611">
    <property type="entry name" value="Leu-rich_rpt"/>
</dbReference>
<evidence type="ECO:0000256" key="5">
    <source>
        <dbReference type="SAM" id="Phobius"/>
    </source>
</evidence>
<dbReference type="PANTHER" id="PTHR24373">
    <property type="entry name" value="SLIT RELATED LEUCINE-RICH REPEAT NEURONAL PROTEIN"/>
    <property type="match status" value="1"/>
</dbReference>
<feature type="transmembrane region" description="Helical" evidence="5">
    <location>
        <begin position="333"/>
        <end position="354"/>
    </location>
</feature>